<dbReference type="InterPro" id="IPR002156">
    <property type="entry name" value="RNaseH_domain"/>
</dbReference>
<sequence length="248" mass="27666">MNTAAMCPRCKKEETAMHVFFQFPFAKEVWLLLPLKSPIHIAEEADFKTLVVRSREMICLPPTGIRAPVFPWICWSLWTARNKLIFEDKTVQPSEVATKGLATALEWDQAQSLDKSNSPKRTLCCFVDAVWDASSNRAGIVWLFTSELTGSLSSGARIIENVGSPLMAESLALRKGITKAMELGFLQAISSPNQLKEIYGVLQDIKSLSANFDSIVFNHISCSQNREVDLLANQVLKVHWCPSCFAVD</sequence>
<proteinExistence type="predicted"/>
<organism evidence="2 3">
    <name type="scientific">Brassica carinata</name>
    <name type="common">Ethiopian mustard</name>
    <name type="synonym">Abyssinian cabbage</name>
    <dbReference type="NCBI Taxonomy" id="52824"/>
    <lineage>
        <taxon>Eukaryota</taxon>
        <taxon>Viridiplantae</taxon>
        <taxon>Streptophyta</taxon>
        <taxon>Embryophyta</taxon>
        <taxon>Tracheophyta</taxon>
        <taxon>Spermatophyta</taxon>
        <taxon>Magnoliopsida</taxon>
        <taxon>eudicotyledons</taxon>
        <taxon>Gunneridae</taxon>
        <taxon>Pentapetalae</taxon>
        <taxon>rosids</taxon>
        <taxon>malvids</taxon>
        <taxon>Brassicales</taxon>
        <taxon>Brassicaceae</taxon>
        <taxon>Brassiceae</taxon>
        <taxon>Brassica</taxon>
    </lineage>
</organism>
<name>A0A8X7PLN5_BRACI</name>
<evidence type="ECO:0000313" key="2">
    <source>
        <dbReference type="EMBL" id="KAG2252893.1"/>
    </source>
</evidence>
<dbReference type="AlphaFoldDB" id="A0A8X7PLN5"/>
<dbReference type="PANTHER" id="PTHR47074">
    <property type="entry name" value="BNAC02G40300D PROTEIN"/>
    <property type="match status" value="1"/>
</dbReference>
<dbReference type="Pfam" id="PF13456">
    <property type="entry name" value="RVT_3"/>
    <property type="match status" value="1"/>
</dbReference>
<comment type="caution">
    <text evidence="2">The sequence shown here is derived from an EMBL/GenBank/DDBJ whole genome shotgun (WGS) entry which is preliminary data.</text>
</comment>
<dbReference type="InterPro" id="IPR052929">
    <property type="entry name" value="RNase_H-like_EbsB-rel"/>
</dbReference>
<reference evidence="2 3" key="1">
    <citation type="submission" date="2020-02" db="EMBL/GenBank/DDBJ databases">
        <authorList>
            <person name="Ma Q."/>
            <person name="Huang Y."/>
            <person name="Song X."/>
            <person name="Pei D."/>
        </authorList>
    </citation>
    <scope>NUCLEOTIDE SEQUENCE [LARGE SCALE GENOMIC DNA]</scope>
    <source>
        <strain evidence="2">Sxm20200214</strain>
        <tissue evidence="2">Leaf</tissue>
    </source>
</reference>
<dbReference type="OrthoDB" id="1112345at2759"/>
<accession>A0A8X7PLN5</accession>
<protein>
    <recommendedName>
        <fullName evidence="1">RNase H type-1 domain-containing protein</fullName>
    </recommendedName>
</protein>
<dbReference type="PANTHER" id="PTHR47074:SF49">
    <property type="entry name" value="POLYNUCLEOTIDYL TRANSFERASE, RIBONUCLEASE H-LIKE SUPERFAMILY PROTEIN"/>
    <property type="match status" value="1"/>
</dbReference>
<dbReference type="InterPro" id="IPR044730">
    <property type="entry name" value="RNase_H-like_dom_plant"/>
</dbReference>
<feature type="domain" description="RNase H type-1" evidence="1">
    <location>
        <begin position="127"/>
        <end position="187"/>
    </location>
</feature>
<gene>
    <name evidence="2" type="ORF">Bca52824_083029</name>
</gene>
<evidence type="ECO:0000313" key="3">
    <source>
        <dbReference type="Proteomes" id="UP000886595"/>
    </source>
</evidence>
<dbReference type="Proteomes" id="UP000886595">
    <property type="component" value="Unassembled WGS sequence"/>
</dbReference>
<evidence type="ECO:0000259" key="1">
    <source>
        <dbReference type="Pfam" id="PF13456"/>
    </source>
</evidence>
<keyword evidence="3" id="KW-1185">Reference proteome</keyword>
<dbReference type="EMBL" id="JAAMPC010000016">
    <property type="protein sequence ID" value="KAG2252893.1"/>
    <property type="molecule type" value="Genomic_DNA"/>
</dbReference>
<dbReference type="GO" id="GO:0003676">
    <property type="term" value="F:nucleic acid binding"/>
    <property type="evidence" value="ECO:0007669"/>
    <property type="project" value="InterPro"/>
</dbReference>
<dbReference type="GO" id="GO:0004523">
    <property type="term" value="F:RNA-DNA hybrid ribonuclease activity"/>
    <property type="evidence" value="ECO:0007669"/>
    <property type="project" value="InterPro"/>
</dbReference>
<dbReference type="CDD" id="cd06222">
    <property type="entry name" value="RNase_H_like"/>
    <property type="match status" value="1"/>
</dbReference>